<evidence type="ECO:0000256" key="1">
    <source>
        <dbReference type="ARBA" id="ARBA00004141"/>
    </source>
</evidence>
<accession>A0A1M6K5M4</accession>
<feature type="transmembrane region" description="Helical" evidence="6">
    <location>
        <begin position="282"/>
        <end position="302"/>
    </location>
</feature>
<dbReference type="Pfam" id="PF01594">
    <property type="entry name" value="AI-2E_transport"/>
    <property type="match status" value="1"/>
</dbReference>
<sequence length="364" mass="40817">MEQEKKKKVIVNSIYYAILLFLAYLLLHYALPFFTPFILAFIVVWILRRPSVFLAKKVHLSDKPVSVIVVAVFYIIVISVTFLLGAKIVIVIKDIIFQIPDFFENSIVPLFESVFSRLEEIAQRMDFQITDSIADGYAQWIQSVKESIAGISLDAVKYISNRVWSFPAFFIKFMIMIICSFFLAGDYVKVTGFIGRQIPPKAKSVLNQAKKYFSGTVVIYVRSYALILFITFVELSIGFTALGIKNSLIVAGLVALLDILPIIGTGGILVPWCIIEAFKGNYPMAVGLLVLYLVITVVRNIIEPRIVGKQIGLHPLATLVSMFIGVRLFGVIGLFGFPVALSFFMYLNRTGAIHILSMENDKDL</sequence>
<dbReference type="RefSeq" id="WP_073994391.1">
    <property type="nucleotide sequence ID" value="NZ_FQYT01000025.1"/>
</dbReference>
<evidence type="ECO:0000256" key="3">
    <source>
        <dbReference type="ARBA" id="ARBA00022692"/>
    </source>
</evidence>
<dbReference type="OrthoDB" id="9774361at2"/>
<evidence type="ECO:0000256" key="5">
    <source>
        <dbReference type="ARBA" id="ARBA00023136"/>
    </source>
</evidence>
<dbReference type="AlphaFoldDB" id="A0A1M6K5M4"/>
<evidence type="ECO:0000313" key="8">
    <source>
        <dbReference type="Proteomes" id="UP000184342"/>
    </source>
</evidence>
<keyword evidence="4 6" id="KW-1133">Transmembrane helix</keyword>
<evidence type="ECO:0000256" key="2">
    <source>
        <dbReference type="ARBA" id="ARBA00009773"/>
    </source>
</evidence>
<comment type="subcellular location">
    <subcellularLocation>
        <location evidence="1">Membrane</location>
        <topology evidence="1">Multi-pass membrane protein</topology>
    </subcellularLocation>
</comment>
<evidence type="ECO:0000256" key="4">
    <source>
        <dbReference type="ARBA" id="ARBA00022989"/>
    </source>
</evidence>
<protein>
    <submittedName>
        <fullName evidence="7">Sporulation integral membrane protein YtvI</fullName>
    </submittedName>
</protein>
<feature type="transmembrane region" description="Helical" evidence="6">
    <location>
        <begin position="163"/>
        <end position="184"/>
    </location>
</feature>
<name>A0A1M6K5M4_9FIRM</name>
<comment type="similarity">
    <text evidence="2">Belongs to the autoinducer-2 exporter (AI-2E) (TC 2.A.86) family.</text>
</comment>
<reference evidence="7 8" key="1">
    <citation type="submission" date="2016-11" db="EMBL/GenBank/DDBJ databases">
        <authorList>
            <person name="Jaros S."/>
            <person name="Januszkiewicz K."/>
            <person name="Wedrychowicz H."/>
        </authorList>
    </citation>
    <scope>NUCLEOTIDE SEQUENCE [LARGE SCALE GENOMIC DNA]</scope>
    <source>
        <strain evidence="7 8">DSM 15970</strain>
    </source>
</reference>
<keyword evidence="3 6" id="KW-0812">Transmembrane</keyword>
<dbReference type="InterPro" id="IPR014227">
    <property type="entry name" value="YtvI-like"/>
</dbReference>
<keyword evidence="5 6" id="KW-0472">Membrane</keyword>
<dbReference type="InterPro" id="IPR002549">
    <property type="entry name" value="AI-2E-like"/>
</dbReference>
<dbReference type="PANTHER" id="PTHR21716:SF68">
    <property type="entry name" value="TRANSPORT PROTEIN YTVI-RELATED"/>
    <property type="match status" value="1"/>
</dbReference>
<dbReference type="Proteomes" id="UP000184342">
    <property type="component" value="Unassembled WGS sequence"/>
</dbReference>
<dbReference type="PANTHER" id="PTHR21716">
    <property type="entry name" value="TRANSMEMBRANE PROTEIN"/>
    <property type="match status" value="1"/>
</dbReference>
<feature type="transmembrane region" description="Helical" evidence="6">
    <location>
        <begin position="9"/>
        <end position="27"/>
    </location>
</feature>
<feature type="transmembrane region" description="Helical" evidence="6">
    <location>
        <begin position="219"/>
        <end position="242"/>
    </location>
</feature>
<feature type="transmembrane region" description="Helical" evidence="6">
    <location>
        <begin position="322"/>
        <end position="347"/>
    </location>
</feature>
<evidence type="ECO:0000256" key="6">
    <source>
        <dbReference type="SAM" id="Phobius"/>
    </source>
</evidence>
<organism evidence="7 8">
    <name type="scientific">Parasporobacterium paucivorans DSM 15970</name>
    <dbReference type="NCBI Taxonomy" id="1122934"/>
    <lineage>
        <taxon>Bacteria</taxon>
        <taxon>Bacillati</taxon>
        <taxon>Bacillota</taxon>
        <taxon>Clostridia</taxon>
        <taxon>Lachnospirales</taxon>
        <taxon>Lachnospiraceae</taxon>
        <taxon>Parasporobacterium</taxon>
    </lineage>
</organism>
<dbReference type="GO" id="GO:0016020">
    <property type="term" value="C:membrane"/>
    <property type="evidence" value="ECO:0007669"/>
    <property type="project" value="UniProtKB-SubCell"/>
</dbReference>
<proteinExistence type="inferred from homology"/>
<gene>
    <name evidence="7" type="ORF">SAMN02745691_02129</name>
</gene>
<dbReference type="STRING" id="1122934.SAMN02745691_02129"/>
<feature type="transmembrane region" description="Helical" evidence="6">
    <location>
        <begin position="248"/>
        <end position="275"/>
    </location>
</feature>
<dbReference type="EMBL" id="FQYT01000025">
    <property type="protein sequence ID" value="SHJ54235.1"/>
    <property type="molecule type" value="Genomic_DNA"/>
</dbReference>
<dbReference type="GO" id="GO:0055085">
    <property type="term" value="P:transmembrane transport"/>
    <property type="evidence" value="ECO:0007669"/>
    <property type="project" value="TreeGrafter"/>
</dbReference>
<evidence type="ECO:0000313" key="7">
    <source>
        <dbReference type="EMBL" id="SHJ54235.1"/>
    </source>
</evidence>
<keyword evidence="8" id="KW-1185">Reference proteome</keyword>
<feature type="transmembrane region" description="Helical" evidence="6">
    <location>
        <begin position="67"/>
        <end position="92"/>
    </location>
</feature>
<dbReference type="NCBIfam" id="TIGR02872">
    <property type="entry name" value="spore_ytvI"/>
    <property type="match status" value="1"/>
</dbReference>